<gene>
    <name evidence="1" type="ORF">K488DRAFT_53340</name>
</gene>
<reference evidence="1" key="1">
    <citation type="submission" date="2021-02" db="EMBL/GenBank/DDBJ databases">
        <authorList>
            <consortium name="DOE Joint Genome Institute"/>
            <person name="Ahrendt S."/>
            <person name="Looney B.P."/>
            <person name="Miyauchi S."/>
            <person name="Morin E."/>
            <person name="Drula E."/>
            <person name="Courty P.E."/>
            <person name="Chicoki N."/>
            <person name="Fauchery L."/>
            <person name="Kohler A."/>
            <person name="Kuo A."/>
            <person name="Labutti K."/>
            <person name="Pangilinan J."/>
            <person name="Lipzen A."/>
            <person name="Riley R."/>
            <person name="Andreopoulos W."/>
            <person name="He G."/>
            <person name="Johnson J."/>
            <person name="Barry K.W."/>
            <person name="Grigoriev I.V."/>
            <person name="Nagy L."/>
            <person name="Hibbett D."/>
            <person name="Henrissat B."/>
            <person name="Matheny P.B."/>
            <person name="Labbe J."/>
            <person name="Martin F."/>
        </authorList>
    </citation>
    <scope>NUCLEOTIDE SEQUENCE</scope>
    <source>
        <strain evidence="1">EC-137</strain>
    </source>
</reference>
<name>A0ACB8QGP0_9AGAM</name>
<protein>
    <submittedName>
        <fullName evidence="1">Uncharacterized protein</fullName>
    </submittedName>
</protein>
<evidence type="ECO:0000313" key="1">
    <source>
        <dbReference type="EMBL" id="KAI0030837.1"/>
    </source>
</evidence>
<feature type="non-terminal residue" evidence="1">
    <location>
        <position position="125"/>
    </location>
</feature>
<evidence type="ECO:0000313" key="2">
    <source>
        <dbReference type="Proteomes" id="UP000814128"/>
    </source>
</evidence>
<sequence length="125" mass="13867">MDFVDPRDKFWSLYLEHAEEEVKVDVERWRGDMNGVLIFVCLFAATVSTFVIESYKKLSVDPQDQTVALLRQIAAGINGTALPGPNGSVENFTVPASTFYVNVCWFGSLTLSITGALCATLVQQW</sequence>
<keyword evidence="2" id="KW-1185">Reference proteome</keyword>
<accession>A0ACB8QGP0</accession>
<proteinExistence type="predicted"/>
<reference evidence="1" key="2">
    <citation type="journal article" date="2022" name="New Phytol.">
        <title>Evolutionary transition to the ectomycorrhizal habit in the genomes of a hyperdiverse lineage of mushroom-forming fungi.</title>
        <authorList>
            <person name="Looney B."/>
            <person name="Miyauchi S."/>
            <person name="Morin E."/>
            <person name="Drula E."/>
            <person name="Courty P.E."/>
            <person name="Kohler A."/>
            <person name="Kuo A."/>
            <person name="LaButti K."/>
            <person name="Pangilinan J."/>
            <person name="Lipzen A."/>
            <person name="Riley R."/>
            <person name="Andreopoulos W."/>
            <person name="He G."/>
            <person name="Johnson J."/>
            <person name="Nolan M."/>
            <person name="Tritt A."/>
            <person name="Barry K.W."/>
            <person name="Grigoriev I.V."/>
            <person name="Nagy L.G."/>
            <person name="Hibbett D."/>
            <person name="Henrissat B."/>
            <person name="Matheny P.B."/>
            <person name="Labbe J."/>
            <person name="Martin F.M."/>
        </authorList>
    </citation>
    <scope>NUCLEOTIDE SEQUENCE</scope>
    <source>
        <strain evidence="1">EC-137</strain>
    </source>
</reference>
<dbReference type="Proteomes" id="UP000814128">
    <property type="component" value="Unassembled WGS sequence"/>
</dbReference>
<dbReference type="EMBL" id="MU273603">
    <property type="protein sequence ID" value="KAI0030837.1"/>
    <property type="molecule type" value="Genomic_DNA"/>
</dbReference>
<comment type="caution">
    <text evidence="1">The sequence shown here is derived from an EMBL/GenBank/DDBJ whole genome shotgun (WGS) entry which is preliminary data.</text>
</comment>
<organism evidence="1 2">
    <name type="scientific">Vararia minispora EC-137</name>
    <dbReference type="NCBI Taxonomy" id="1314806"/>
    <lineage>
        <taxon>Eukaryota</taxon>
        <taxon>Fungi</taxon>
        <taxon>Dikarya</taxon>
        <taxon>Basidiomycota</taxon>
        <taxon>Agaricomycotina</taxon>
        <taxon>Agaricomycetes</taxon>
        <taxon>Russulales</taxon>
        <taxon>Lachnocladiaceae</taxon>
        <taxon>Vararia</taxon>
    </lineage>
</organism>